<dbReference type="SUPFAM" id="SSF53474">
    <property type="entry name" value="alpha/beta-Hydrolases"/>
    <property type="match status" value="1"/>
</dbReference>
<dbReference type="Gene3D" id="3.40.50.1820">
    <property type="entry name" value="alpha/beta hydrolase"/>
    <property type="match status" value="1"/>
</dbReference>
<dbReference type="InterPro" id="IPR050266">
    <property type="entry name" value="AB_hydrolase_sf"/>
</dbReference>
<dbReference type="PANTHER" id="PTHR43798">
    <property type="entry name" value="MONOACYLGLYCEROL LIPASE"/>
    <property type="match status" value="1"/>
</dbReference>
<evidence type="ECO:0000313" key="3">
    <source>
        <dbReference type="Proteomes" id="UP001175228"/>
    </source>
</evidence>
<keyword evidence="3" id="KW-1185">Reference proteome</keyword>
<sequence>MPTATVESSTGKTSFNYTISTPSASSATSIDNSLPTLLFIHAVYCGQQFFQPLAIGIDNRAIGQFEDPQIRRFNCVALDLRLHGRTTTDGIPEGYNAKDAAEDLALFMDEVRLPACHIVGLSMGTMVGIALAVYYPNKALSLFLVSPLGLEELPDASSGRREIVDLWIEGNKTGRPDMAAISDSIFGAHQLGFNNNLNSLVRALEGIVLPLALKNMVPAKCEQYERCMFDFLNNRKEYSKDELSRICVPVKLVHCLEDIAYPLDYSERFMCQLKEAGVTVSLATIPEAPHFGVLTHGDIVNWMLHDFIVDSCGTSIPPAPGEIHSPWEEDLVKAGWNKGGDDPEDD</sequence>
<dbReference type="EMBL" id="JAUEPU010000020">
    <property type="protein sequence ID" value="KAK0494407.1"/>
    <property type="molecule type" value="Genomic_DNA"/>
</dbReference>
<evidence type="ECO:0000313" key="2">
    <source>
        <dbReference type="EMBL" id="KAK0494407.1"/>
    </source>
</evidence>
<proteinExistence type="predicted"/>
<dbReference type="InterPro" id="IPR029058">
    <property type="entry name" value="AB_hydrolase_fold"/>
</dbReference>
<reference evidence="2" key="1">
    <citation type="submission" date="2023-06" db="EMBL/GenBank/DDBJ databases">
        <authorList>
            <consortium name="Lawrence Berkeley National Laboratory"/>
            <person name="Ahrendt S."/>
            <person name="Sahu N."/>
            <person name="Indic B."/>
            <person name="Wong-Bajracharya J."/>
            <person name="Merenyi Z."/>
            <person name="Ke H.-M."/>
            <person name="Monk M."/>
            <person name="Kocsube S."/>
            <person name="Drula E."/>
            <person name="Lipzen A."/>
            <person name="Balint B."/>
            <person name="Henrissat B."/>
            <person name="Andreopoulos B."/>
            <person name="Martin F.M."/>
            <person name="Harder C.B."/>
            <person name="Rigling D."/>
            <person name="Ford K.L."/>
            <person name="Foster G.D."/>
            <person name="Pangilinan J."/>
            <person name="Papanicolaou A."/>
            <person name="Barry K."/>
            <person name="LaButti K."/>
            <person name="Viragh M."/>
            <person name="Koriabine M."/>
            <person name="Yan M."/>
            <person name="Riley R."/>
            <person name="Champramary S."/>
            <person name="Plett K.L."/>
            <person name="Tsai I.J."/>
            <person name="Slot J."/>
            <person name="Sipos G."/>
            <person name="Plett J."/>
            <person name="Nagy L.G."/>
            <person name="Grigoriev I.V."/>
        </authorList>
    </citation>
    <scope>NUCLEOTIDE SEQUENCE</scope>
    <source>
        <strain evidence="2">HWK02</strain>
    </source>
</reference>
<feature type="domain" description="AB hydrolase-1" evidence="1">
    <location>
        <begin position="68"/>
        <end position="153"/>
    </location>
</feature>
<dbReference type="AlphaFoldDB" id="A0AA39Q1A5"/>
<dbReference type="InterPro" id="IPR000073">
    <property type="entry name" value="AB_hydrolase_1"/>
</dbReference>
<protein>
    <submittedName>
        <fullName evidence="2">Alpha/beta-hydrolase</fullName>
    </submittedName>
</protein>
<accession>A0AA39Q1A5</accession>
<dbReference type="Pfam" id="PF00561">
    <property type="entry name" value="Abhydrolase_1"/>
    <property type="match status" value="1"/>
</dbReference>
<name>A0AA39Q1A5_9AGAR</name>
<organism evidence="2 3">
    <name type="scientific">Armillaria luteobubalina</name>
    <dbReference type="NCBI Taxonomy" id="153913"/>
    <lineage>
        <taxon>Eukaryota</taxon>
        <taxon>Fungi</taxon>
        <taxon>Dikarya</taxon>
        <taxon>Basidiomycota</taxon>
        <taxon>Agaricomycotina</taxon>
        <taxon>Agaricomycetes</taxon>
        <taxon>Agaricomycetidae</taxon>
        <taxon>Agaricales</taxon>
        <taxon>Marasmiineae</taxon>
        <taxon>Physalacriaceae</taxon>
        <taxon>Armillaria</taxon>
    </lineage>
</organism>
<evidence type="ECO:0000259" key="1">
    <source>
        <dbReference type="Pfam" id="PF00561"/>
    </source>
</evidence>
<comment type="caution">
    <text evidence="2">The sequence shown here is derived from an EMBL/GenBank/DDBJ whole genome shotgun (WGS) entry which is preliminary data.</text>
</comment>
<gene>
    <name evidence="2" type="ORF">EDD18DRAFT_1355135</name>
</gene>
<dbReference type="Proteomes" id="UP001175228">
    <property type="component" value="Unassembled WGS sequence"/>
</dbReference>